<evidence type="ECO:0000256" key="2">
    <source>
        <dbReference type="PROSITE-ProRule" id="PRU00335"/>
    </source>
</evidence>
<dbReference type="InterPro" id="IPR001647">
    <property type="entry name" value="HTH_TetR"/>
</dbReference>
<dbReference type="Pfam" id="PF01592">
    <property type="entry name" value="NifU_N"/>
    <property type="match status" value="1"/>
</dbReference>
<evidence type="ECO:0000259" key="3">
    <source>
        <dbReference type="PROSITE" id="PS50977"/>
    </source>
</evidence>
<dbReference type="AlphaFoldDB" id="A0AA43RGM7"/>
<dbReference type="SUPFAM" id="SSF82649">
    <property type="entry name" value="SufE/NifU"/>
    <property type="match status" value="1"/>
</dbReference>
<dbReference type="Gene3D" id="1.10.357.10">
    <property type="entry name" value="Tetracycline Repressor, domain 2"/>
    <property type="match status" value="1"/>
</dbReference>
<feature type="DNA-binding region" description="H-T-H motif" evidence="2">
    <location>
        <begin position="32"/>
        <end position="51"/>
    </location>
</feature>
<gene>
    <name evidence="4" type="ORF">Q3982_02280</name>
</gene>
<feature type="domain" description="HTH tetR-type" evidence="3">
    <location>
        <begin position="9"/>
        <end position="69"/>
    </location>
</feature>
<reference evidence="4" key="1">
    <citation type="submission" date="2023-07" db="EMBL/GenBank/DDBJ databases">
        <title>Between Cages and Wild: Unraveling the Impact of Captivity on Animal Microbiomes and Antimicrobial Resistance.</title>
        <authorList>
            <person name="Schmartz G.P."/>
            <person name="Rehner J."/>
            <person name="Schuff M.J."/>
            <person name="Becker S.L."/>
            <person name="Kravczyk M."/>
            <person name="Gurevich A."/>
            <person name="Francke R."/>
            <person name="Mueller R."/>
            <person name="Keller V."/>
            <person name="Keller A."/>
        </authorList>
    </citation>
    <scope>NUCLEOTIDE SEQUENCE</scope>
    <source>
        <strain evidence="4">S12M_St_49</strain>
    </source>
</reference>
<dbReference type="GO" id="GO:0005506">
    <property type="term" value="F:iron ion binding"/>
    <property type="evidence" value="ECO:0007669"/>
    <property type="project" value="InterPro"/>
</dbReference>
<dbReference type="PROSITE" id="PS50977">
    <property type="entry name" value="HTH_TETR_2"/>
    <property type="match status" value="1"/>
</dbReference>
<evidence type="ECO:0000256" key="1">
    <source>
        <dbReference type="ARBA" id="ARBA00023125"/>
    </source>
</evidence>
<evidence type="ECO:0000313" key="4">
    <source>
        <dbReference type="EMBL" id="MDO4841488.1"/>
    </source>
</evidence>
<comment type="caution">
    <text evidence="4">The sequence shown here is derived from an EMBL/GenBank/DDBJ whole genome shotgun (WGS) entry which is preliminary data.</text>
</comment>
<organism evidence="4 5">
    <name type="scientific">Phoenicibacter congonensis</name>
    <dbReference type="NCBI Taxonomy" id="1944646"/>
    <lineage>
        <taxon>Bacteria</taxon>
        <taxon>Bacillati</taxon>
        <taxon>Actinomycetota</taxon>
        <taxon>Coriobacteriia</taxon>
        <taxon>Eggerthellales</taxon>
        <taxon>Eggerthellaceae</taxon>
        <taxon>Phoenicibacter</taxon>
    </lineage>
</organism>
<dbReference type="EMBL" id="JAUMVS010000021">
    <property type="protein sequence ID" value="MDO4841488.1"/>
    <property type="molecule type" value="Genomic_DNA"/>
</dbReference>
<dbReference type="Proteomes" id="UP001168575">
    <property type="component" value="Unassembled WGS sequence"/>
</dbReference>
<protein>
    <submittedName>
        <fullName evidence="4">Iron-sulfur cluster assembly scaffold protein</fullName>
    </submittedName>
</protein>
<keyword evidence="5" id="KW-1185">Reference proteome</keyword>
<keyword evidence="1 2" id="KW-0238">DNA-binding</keyword>
<dbReference type="GO" id="GO:0016226">
    <property type="term" value="P:iron-sulfur cluster assembly"/>
    <property type="evidence" value="ECO:0007669"/>
    <property type="project" value="InterPro"/>
</dbReference>
<sequence>MQPSNPKQSFTQDCAFLALTKLIRNKPLSSISVTELTKKAGISRTAFYNNYNSVEDVIAKYFDKCVDSILDSSDCIRGQYIAIRQLVSEYFDFLSSNYDLLKRLDTTGNISVFTMWLKDCFHGKLSFLVKSLGFLSDYEISCCAGMFCAMTRDWLASGSDDKSRNVAEGTLFRLLYIYKQAEEKASVHYVNPRHIGKLRQYNGTGSFTLVDTGETIKVYVLIDHDEVVACSAEVTPIPGKEDILKAAANAVCSFIVGKNCVTALSLCADDVSRELSGLSKEFMYCASIASSAAKNAAIDYYNRLSLARCLIGEEESAASDYNMGI</sequence>
<dbReference type="GO" id="GO:0051536">
    <property type="term" value="F:iron-sulfur cluster binding"/>
    <property type="evidence" value="ECO:0007669"/>
    <property type="project" value="InterPro"/>
</dbReference>
<dbReference type="GO" id="GO:0003677">
    <property type="term" value="F:DNA binding"/>
    <property type="evidence" value="ECO:0007669"/>
    <property type="project" value="UniProtKB-UniRule"/>
</dbReference>
<dbReference type="InterPro" id="IPR002871">
    <property type="entry name" value="NIF_FeS_clus_asmbl_NifU_N"/>
</dbReference>
<dbReference type="InterPro" id="IPR009057">
    <property type="entry name" value="Homeodomain-like_sf"/>
</dbReference>
<dbReference type="SUPFAM" id="SSF46689">
    <property type="entry name" value="Homeodomain-like"/>
    <property type="match status" value="1"/>
</dbReference>
<accession>A0AA43RGM7</accession>
<proteinExistence type="predicted"/>
<name>A0AA43RGM7_9ACTN</name>
<evidence type="ECO:0000313" key="5">
    <source>
        <dbReference type="Proteomes" id="UP001168575"/>
    </source>
</evidence>
<dbReference type="Gene3D" id="3.90.1010.10">
    <property type="match status" value="1"/>
</dbReference>